<feature type="non-terminal residue" evidence="8">
    <location>
        <position position="398"/>
    </location>
</feature>
<dbReference type="PANTHER" id="PTHR46481">
    <property type="entry name" value="ZINC FINGER BED DOMAIN-CONTAINING PROTEIN 4"/>
    <property type="match status" value="1"/>
</dbReference>
<dbReference type="InterPro" id="IPR012337">
    <property type="entry name" value="RNaseH-like_sf"/>
</dbReference>
<keyword evidence="4" id="KW-0862">Zinc</keyword>
<proteinExistence type="predicted"/>
<comment type="caution">
    <text evidence="8">The sequence shown here is derived from an EMBL/GenBank/DDBJ whole genome shotgun (WGS) entry which is preliminary data.</text>
</comment>
<dbReference type="Gene3D" id="1.10.10.1070">
    <property type="entry name" value="Zinc finger, BED domain-containing"/>
    <property type="match status" value="1"/>
</dbReference>
<evidence type="ECO:0000256" key="1">
    <source>
        <dbReference type="ARBA" id="ARBA00004123"/>
    </source>
</evidence>
<dbReference type="Proteomes" id="UP000682733">
    <property type="component" value="Unassembled WGS sequence"/>
</dbReference>
<protein>
    <recommendedName>
        <fullName evidence="6">Hermes trasposase DNA-binding domain-containing protein</fullName>
    </recommendedName>
</protein>
<dbReference type="Pfam" id="PF10683">
    <property type="entry name" value="DBD_Tnp_Hermes"/>
    <property type="match status" value="1"/>
</dbReference>
<evidence type="ECO:0000256" key="5">
    <source>
        <dbReference type="ARBA" id="ARBA00023242"/>
    </source>
</evidence>
<evidence type="ECO:0000256" key="4">
    <source>
        <dbReference type="ARBA" id="ARBA00022833"/>
    </source>
</evidence>
<organism evidence="8 9">
    <name type="scientific">Didymodactylos carnosus</name>
    <dbReference type="NCBI Taxonomy" id="1234261"/>
    <lineage>
        <taxon>Eukaryota</taxon>
        <taxon>Metazoa</taxon>
        <taxon>Spiralia</taxon>
        <taxon>Gnathifera</taxon>
        <taxon>Rotifera</taxon>
        <taxon>Eurotatoria</taxon>
        <taxon>Bdelloidea</taxon>
        <taxon>Philodinida</taxon>
        <taxon>Philodinidae</taxon>
        <taxon>Didymodactylos</taxon>
    </lineage>
</organism>
<dbReference type="EMBL" id="CAJOBA010053391">
    <property type="protein sequence ID" value="CAF4264456.1"/>
    <property type="molecule type" value="Genomic_DNA"/>
</dbReference>
<dbReference type="AlphaFoldDB" id="A0A8S2TIZ0"/>
<keyword evidence="3" id="KW-0863">Zinc-finger</keyword>
<evidence type="ECO:0000256" key="3">
    <source>
        <dbReference type="ARBA" id="ARBA00022771"/>
    </source>
</evidence>
<evidence type="ECO:0000256" key="2">
    <source>
        <dbReference type="ARBA" id="ARBA00022723"/>
    </source>
</evidence>
<evidence type="ECO:0000313" key="8">
    <source>
        <dbReference type="EMBL" id="CAF4264456.1"/>
    </source>
</evidence>
<name>A0A8S2TIZ0_9BILA</name>
<reference evidence="8" key="1">
    <citation type="submission" date="2021-02" db="EMBL/GenBank/DDBJ databases">
        <authorList>
            <person name="Nowell W R."/>
        </authorList>
    </citation>
    <scope>NUCLEOTIDE SEQUENCE</scope>
</reference>
<accession>A0A8S2TIZ0</accession>
<dbReference type="GO" id="GO:0008270">
    <property type="term" value="F:zinc ion binding"/>
    <property type="evidence" value="ECO:0007669"/>
    <property type="project" value="UniProtKB-KW"/>
</dbReference>
<gene>
    <name evidence="7" type="ORF">OVA965_LOCUS35727</name>
    <name evidence="8" type="ORF">TMI583_LOCUS36703</name>
</gene>
<dbReference type="InterPro" id="IPR018473">
    <property type="entry name" value="Hermes_transposase_DNA-db"/>
</dbReference>
<sequence length="398" mass="45442">VPKHVLQTLIESKDLSVSFARPKKARSSYWTKFSQVHRFNIPQDYIVCLNCKSLLKWTGKNGTNTMKNHSCSRKFDARTIQMNHQHVPPLHDNNRSSDHSLPQIKEQIKVACAEYCAADGRPFHSVIGQGFITLVQQLLIAGAITGMSANAADLLPQPSTVRINYGGITLHYADSNHKLYTFMLACQAYDYDSQQSPNIRAFLDEISGEFHLQSNEHQTVVTDNEVKMRSAFGTEAYQCLGCSAHYVNKILEHAFKSDKCTQAVSLFESIRDIVTNIKRTHQQSKLSKCLRNYSDSRFSGIYLMMMSFLEVYSELPAILSKEHKQKYPNIQQTVVESLCKYLKDFHDVIEKLSADKVPTLHLVVPFQQLLISRSFVNDDDHRTLKLLKKFIGNELRTY</sequence>
<dbReference type="GO" id="GO:0005634">
    <property type="term" value="C:nucleus"/>
    <property type="evidence" value="ECO:0007669"/>
    <property type="project" value="UniProtKB-SubCell"/>
</dbReference>
<dbReference type="PANTHER" id="PTHR46481:SF10">
    <property type="entry name" value="ZINC FINGER BED DOMAIN-CONTAINING PROTEIN 39"/>
    <property type="match status" value="1"/>
</dbReference>
<keyword evidence="5" id="KW-0539">Nucleus</keyword>
<dbReference type="InterPro" id="IPR052035">
    <property type="entry name" value="ZnF_BED_domain_contain"/>
</dbReference>
<dbReference type="SUPFAM" id="SSF53098">
    <property type="entry name" value="Ribonuclease H-like"/>
    <property type="match status" value="1"/>
</dbReference>
<dbReference type="SUPFAM" id="SSF140996">
    <property type="entry name" value="Hermes dimerisation domain"/>
    <property type="match status" value="1"/>
</dbReference>
<evidence type="ECO:0000313" key="7">
    <source>
        <dbReference type="EMBL" id="CAF1472915.1"/>
    </source>
</evidence>
<dbReference type="Proteomes" id="UP000677228">
    <property type="component" value="Unassembled WGS sequence"/>
</dbReference>
<evidence type="ECO:0000259" key="6">
    <source>
        <dbReference type="Pfam" id="PF10683"/>
    </source>
</evidence>
<dbReference type="EMBL" id="CAJNOK010031496">
    <property type="protein sequence ID" value="CAF1472915.1"/>
    <property type="molecule type" value="Genomic_DNA"/>
</dbReference>
<comment type="subcellular location">
    <subcellularLocation>
        <location evidence="1">Nucleus</location>
    </subcellularLocation>
</comment>
<evidence type="ECO:0000313" key="9">
    <source>
        <dbReference type="Proteomes" id="UP000682733"/>
    </source>
</evidence>
<keyword evidence="2" id="KW-0479">Metal-binding</keyword>
<feature type="domain" description="Hermes trasposase DNA-binding" evidence="6">
    <location>
        <begin position="111"/>
        <end position="160"/>
    </location>
</feature>